<feature type="chain" id="PRO_5035145172" description="Plastid lipid-associated protein/fibrillin conserved domain-containing protein" evidence="1">
    <location>
        <begin position="23"/>
        <end position="199"/>
    </location>
</feature>
<dbReference type="Proteomes" id="UP000751190">
    <property type="component" value="Unassembled WGS sequence"/>
</dbReference>
<accession>A0A8J5X6K7</accession>
<comment type="caution">
    <text evidence="2">The sequence shown here is derived from an EMBL/GenBank/DDBJ whole genome shotgun (WGS) entry which is preliminary data.</text>
</comment>
<keyword evidence="3" id="KW-1185">Reference proteome</keyword>
<gene>
    <name evidence="2" type="ORF">KFE25_012816</name>
</gene>
<evidence type="ECO:0000313" key="2">
    <source>
        <dbReference type="EMBL" id="KAG8459481.1"/>
    </source>
</evidence>
<dbReference type="AlphaFoldDB" id="A0A8J5X6K7"/>
<evidence type="ECO:0000256" key="1">
    <source>
        <dbReference type="SAM" id="SignalP"/>
    </source>
</evidence>
<organism evidence="2 3">
    <name type="scientific">Diacronema lutheri</name>
    <name type="common">Unicellular marine alga</name>
    <name type="synonym">Monochrysis lutheri</name>
    <dbReference type="NCBI Taxonomy" id="2081491"/>
    <lineage>
        <taxon>Eukaryota</taxon>
        <taxon>Haptista</taxon>
        <taxon>Haptophyta</taxon>
        <taxon>Pavlovophyceae</taxon>
        <taxon>Pavlovales</taxon>
        <taxon>Pavlovaceae</taxon>
        <taxon>Diacronema</taxon>
    </lineage>
</organism>
<reference evidence="2" key="1">
    <citation type="submission" date="2021-05" db="EMBL/GenBank/DDBJ databases">
        <title>The genome of the haptophyte Pavlova lutheri (Diacronema luteri, Pavlovales) - a model for lipid biosynthesis in eukaryotic algae.</title>
        <authorList>
            <person name="Hulatt C.J."/>
            <person name="Posewitz M.C."/>
        </authorList>
    </citation>
    <scope>NUCLEOTIDE SEQUENCE</scope>
    <source>
        <strain evidence="2">NIVA-4/92</strain>
    </source>
</reference>
<dbReference type="EMBL" id="JAGTXO010000040">
    <property type="protein sequence ID" value="KAG8459481.1"/>
    <property type="molecule type" value="Genomic_DNA"/>
</dbReference>
<keyword evidence="1" id="KW-0732">Signal</keyword>
<evidence type="ECO:0000313" key="3">
    <source>
        <dbReference type="Proteomes" id="UP000751190"/>
    </source>
</evidence>
<sequence>MACVAQRRCALIISVAVSGARAWAPRGGVCAGAARARARPTASAVDAHAAATGEWRVLDSPYVGAVVTLGAGGRVGFAPPSNAASAWVGEAWHARNEITRQTRDDGPWLYNFPLGRSGAQLLVRLRSASGEAELCFEGDVTAGGAAGSLVFKGTCTRRDARTNVPGDLRRYMHAVEGPFTMLRRAAPGEQPPTAASAPV</sequence>
<evidence type="ECO:0008006" key="4">
    <source>
        <dbReference type="Google" id="ProtNLM"/>
    </source>
</evidence>
<feature type="signal peptide" evidence="1">
    <location>
        <begin position="1"/>
        <end position="22"/>
    </location>
</feature>
<proteinExistence type="predicted"/>
<protein>
    <recommendedName>
        <fullName evidence="4">Plastid lipid-associated protein/fibrillin conserved domain-containing protein</fullName>
    </recommendedName>
</protein>
<name>A0A8J5X6K7_DIALT</name>